<organism evidence="2 3">
    <name type="scientific">Eragrostis curvula</name>
    <name type="common">weeping love grass</name>
    <dbReference type="NCBI Taxonomy" id="38414"/>
    <lineage>
        <taxon>Eukaryota</taxon>
        <taxon>Viridiplantae</taxon>
        <taxon>Streptophyta</taxon>
        <taxon>Embryophyta</taxon>
        <taxon>Tracheophyta</taxon>
        <taxon>Spermatophyta</taxon>
        <taxon>Magnoliopsida</taxon>
        <taxon>Liliopsida</taxon>
        <taxon>Poales</taxon>
        <taxon>Poaceae</taxon>
        <taxon>PACMAD clade</taxon>
        <taxon>Chloridoideae</taxon>
        <taxon>Eragrostideae</taxon>
        <taxon>Eragrostidinae</taxon>
        <taxon>Eragrostis</taxon>
    </lineage>
</organism>
<gene>
    <name evidence="2" type="ORF">EJB05_56062</name>
</gene>
<protein>
    <submittedName>
        <fullName evidence="2">Uncharacterized protein</fullName>
    </submittedName>
</protein>
<feature type="non-terminal residue" evidence="2">
    <location>
        <position position="1"/>
    </location>
</feature>
<feature type="compositionally biased region" description="Low complexity" evidence="1">
    <location>
        <begin position="28"/>
        <end position="40"/>
    </location>
</feature>
<sequence>MPNRFSPPSRATASNSEPPPSVFGRNHPALAPALTFPFPTSRKELRPPAAPLPRTPAERNGRRRRSPETRWRRRVAQAGRTIEAVCPVATSSARVDGSDGSDCRRGLLRSGRSRRSARPRHGSSRNAPLEDSIPHCPVEHPVCSAVRSSSPDCPDESRLGIPHFHLDHLLLIMINVAFCVHVTFQDFDNLGHSRPVFAVDLQTPHCKIHHVNHLLLVCLHVITILVNQIC</sequence>
<comment type="caution">
    <text evidence="2">The sequence shown here is derived from an EMBL/GenBank/DDBJ whole genome shotgun (WGS) entry which is preliminary data.</text>
</comment>
<feature type="compositionally biased region" description="Basic residues" evidence="1">
    <location>
        <begin position="111"/>
        <end position="123"/>
    </location>
</feature>
<feature type="region of interest" description="Disordered" evidence="1">
    <location>
        <begin position="1"/>
        <end position="77"/>
    </location>
</feature>
<accession>A0A5J9SH90</accession>
<feature type="compositionally biased region" description="Basic and acidic residues" evidence="1">
    <location>
        <begin position="56"/>
        <end position="70"/>
    </location>
</feature>
<name>A0A5J9SH90_9POAL</name>
<feature type="region of interest" description="Disordered" evidence="1">
    <location>
        <begin position="90"/>
        <end position="131"/>
    </location>
</feature>
<evidence type="ECO:0000256" key="1">
    <source>
        <dbReference type="SAM" id="MobiDB-lite"/>
    </source>
</evidence>
<dbReference type="Proteomes" id="UP000324897">
    <property type="component" value="Unassembled WGS sequence"/>
</dbReference>
<evidence type="ECO:0000313" key="2">
    <source>
        <dbReference type="EMBL" id="TVT98627.1"/>
    </source>
</evidence>
<reference evidence="2 3" key="1">
    <citation type="journal article" date="2019" name="Sci. Rep.">
        <title>A high-quality genome of Eragrostis curvula grass provides insights into Poaceae evolution and supports new strategies to enhance forage quality.</title>
        <authorList>
            <person name="Carballo J."/>
            <person name="Santos B.A.C.M."/>
            <person name="Zappacosta D."/>
            <person name="Garbus I."/>
            <person name="Selva J.P."/>
            <person name="Gallo C.A."/>
            <person name="Diaz A."/>
            <person name="Albertini E."/>
            <person name="Caccamo M."/>
            <person name="Echenique V."/>
        </authorList>
    </citation>
    <scope>NUCLEOTIDE SEQUENCE [LARGE SCALE GENOMIC DNA]</scope>
    <source>
        <strain evidence="3">cv. Victoria</strain>
        <tissue evidence="2">Leaf</tissue>
    </source>
</reference>
<dbReference type="AlphaFoldDB" id="A0A5J9SH90"/>
<dbReference type="EMBL" id="RWGY01000827">
    <property type="protein sequence ID" value="TVT98627.1"/>
    <property type="molecule type" value="Genomic_DNA"/>
</dbReference>
<dbReference type="Gramene" id="TVT98627">
    <property type="protein sequence ID" value="TVT98627"/>
    <property type="gene ID" value="EJB05_56062"/>
</dbReference>
<evidence type="ECO:0000313" key="3">
    <source>
        <dbReference type="Proteomes" id="UP000324897"/>
    </source>
</evidence>
<keyword evidence="3" id="KW-1185">Reference proteome</keyword>
<proteinExistence type="predicted"/>